<keyword evidence="3" id="KW-1185">Reference proteome</keyword>
<evidence type="ECO:0000313" key="3">
    <source>
        <dbReference type="Proteomes" id="UP001165267"/>
    </source>
</evidence>
<dbReference type="InterPro" id="IPR052533">
    <property type="entry name" value="WalJ/YycJ-like"/>
</dbReference>
<comment type="caution">
    <text evidence="2">The sequence shown here is derived from an EMBL/GenBank/DDBJ whole genome shotgun (WGS) entry which is preliminary data.</text>
</comment>
<dbReference type="PANTHER" id="PTHR47619">
    <property type="entry name" value="METALLO-HYDROLASE YYCJ-RELATED"/>
    <property type="match status" value="1"/>
</dbReference>
<protein>
    <submittedName>
        <fullName evidence="2">MBL fold metallo-hydrolase</fullName>
    </submittedName>
</protein>
<organism evidence="2 3">
    <name type="scientific">Limnobacter parvus</name>
    <dbReference type="NCBI Taxonomy" id="2939690"/>
    <lineage>
        <taxon>Bacteria</taxon>
        <taxon>Pseudomonadati</taxon>
        <taxon>Pseudomonadota</taxon>
        <taxon>Betaproteobacteria</taxon>
        <taxon>Burkholderiales</taxon>
        <taxon>Burkholderiaceae</taxon>
        <taxon>Limnobacter</taxon>
    </lineage>
</organism>
<name>A0ABT1XK45_9BURK</name>
<dbReference type="SMART" id="SM00849">
    <property type="entry name" value="Lactamase_B"/>
    <property type="match status" value="1"/>
</dbReference>
<dbReference type="Proteomes" id="UP001165267">
    <property type="component" value="Unassembled WGS sequence"/>
</dbReference>
<evidence type="ECO:0000259" key="1">
    <source>
        <dbReference type="SMART" id="SM00849"/>
    </source>
</evidence>
<dbReference type="Gene3D" id="3.60.15.10">
    <property type="entry name" value="Ribonuclease Z/Hydroxyacylglutathione hydrolase-like"/>
    <property type="match status" value="1"/>
</dbReference>
<accession>A0ABT1XK45</accession>
<dbReference type="Pfam" id="PF12706">
    <property type="entry name" value="Lactamase_B_2"/>
    <property type="match status" value="1"/>
</dbReference>
<evidence type="ECO:0000313" key="2">
    <source>
        <dbReference type="EMBL" id="MCR2746642.1"/>
    </source>
</evidence>
<proteinExistence type="predicted"/>
<reference evidence="2" key="1">
    <citation type="submission" date="2022-07" db="EMBL/GenBank/DDBJ databases">
        <authorList>
            <person name="Xamxidin M."/>
        </authorList>
    </citation>
    <scope>NUCLEOTIDE SEQUENCE</scope>
    <source>
        <strain evidence="2">YS8-69</strain>
    </source>
</reference>
<dbReference type="InterPro" id="IPR036866">
    <property type="entry name" value="RibonucZ/Hydroxyglut_hydro"/>
</dbReference>
<dbReference type="RefSeq" id="WP_257511868.1">
    <property type="nucleotide sequence ID" value="NZ_JANKHG010000017.1"/>
</dbReference>
<dbReference type="PANTHER" id="PTHR47619:SF1">
    <property type="entry name" value="EXODEOXYRIBONUCLEASE WALJ"/>
    <property type="match status" value="1"/>
</dbReference>
<feature type="domain" description="Metallo-beta-lactamase" evidence="1">
    <location>
        <begin position="11"/>
        <end position="205"/>
    </location>
</feature>
<dbReference type="InterPro" id="IPR001279">
    <property type="entry name" value="Metallo-B-lactamas"/>
</dbReference>
<gene>
    <name evidence="2" type="ORF">NSP04_08270</name>
</gene>
<dbReference type="SUPFAM" id="SSF56281">
    <property type="entry name" value="Metallo-hydrolase/oxidoreductase"/>
    <property type="match status" value="1"/>
</dbReference>
<sequence length="284" mass="30984">MRFASLGSGSEGNSWLFECGLTVDPTRLMVDCGFAVKEAVGRLERVGLTPAEIDAIVVTHEHGDHIGGVFKFSRKFGTPVYLTHGTWRAALRSKLTDEDYLQSGRVVLIDSHSPFSINGLTLHPFPVPHDAVEPIQMLIESKTGFVTGILTDCGSSTPHLVSMLNRAHALILESNHCPEMLSNSPYPPSLKKRVGGDFGHLSNQVACDILQKLDSGRLKFVVAAHLSQTTNSPEVVNSMWQQVLGPRGIMFEIACQAEGMDWTSLDPMAVSRQLDSCSTQQTIL</sequence>
<dbReference type="EMBL" id="JANKHG010000017">
    <property type="protein sequence ID" value="MCR2746642.1"/>
    <property type="molecule type" value="Genomic_DNA"/>
</dbReference>